<evidence type="ECO:0000313" key="2">
    <source>
        <dbReference type="EMBL" id="MBB3169961.1"/>
    </source>
</evidence>
<keyword evidence="1" id="KW-1133">Transmembrane helix</keyword>
<gene>
    <name evidence="2" type="ORF">FHS30_003174</name>
</gene>
<evidence type="ECO:0000313" key="3">
    <source>
        <dbReference type="Proteomes" id="UP000559987"/>
    </source>
</evidence>
<keyword evidence="1" id="KW-0472">Membrane</keyword>
<evidence type="ECO:0008006" key="4">
    <source>
        <dbReference type="Google" id="ProtNLM"/>
    </source>
</evidence>
<dbReference type="EMBL" id="JACHXZ010000004">
    <property type="protein sequence ID" value="MBB3169961.1"/>
    <property type="molecule type" value="Genomic_DNA"/>
</dbReference>
<keyword evidence="3" id="KW-1185">Reference proteome</keyword>
<comment type="caution">
    <text evidence="2">The sequence shown here is derived from an EMBL/GenBank/DDBJ whole genome shotgun (WGS) entry which is preliminary data.</text>
</comment>
<dbReference type="InterPro" id="IPR029035">
    <property type="entry name" value="DHS-like_NAD/FAD-binding_dom"/>
</dbReference>
<keyword evidence="1" id="KW-0812">Transmembrane</keyword>
<dbReference type="SUPFAM" id="SSF52467">
    <property type="entry name" value="DHS-like NAD/FAD-binding domain"/>
    <property type="match status" value="1"/>
</dbReference>
<dbReference type="RefSeq" id="WP_183911439.1">
    <property type="nucleotide sequence ID" value="NZ_JACHXZ010000004.1"/>
</dbReference>
<name>A0A839UTB1_9GAMM</name>
<dbReference type="Gene3D" id="3.40.50.1220">
    <property type="entry name" value="TPP-binding domain"/>
    <property type="match status" value="1"/>
</dbReference>
<sequence length="356" mass="41111">MTNHNESRTDFNRYVRKNRVFILGAGFSADAGIPLTAPLLKHAMHKFSEECNGIFQRVDAYAHVCVEEYGGEDLDYLSVDFSDLCTFLEYIELREYGGGERWRDEGSREKLALRYYLAKSIVEHTPSAKNIPELYLKFASQLHEQDVVITFNWDGLLEAALNKVGKTFTYNWEDDKAIKLCKLHGSINWRLNEPNDLGRPVNTLDWKSLKFTEGIMENEIYFSNALLRYETWQHYEPLGEVEPFLVLPGYGKAFDVRSNAVLWYKPESAFCMTHDVYIIGLSLAPDDFFIRSLFLSNFPFVDSSCGVEGRKIFIINPDRNAGKNYEFLLAKGQAELINKKFSLEHIELMQDRLRDA</sequence>
<accession>A0A839UTB1</accession>
<dbReference type="Proteomes" id="UP000559987">
    <property type="component" value="Unassembled WGS sequence"/>
</dbReference>
<proteinExistence type="predicted"/>
<dbReference type="AlphaFoldDB" id="A0A839UTB1"/>
<reference evidence="2 3" key="1">
    <citation type="submission" date="2020-08" db="EMBL/GenBank/DDBJ databases">
        <title>Genomic Encyclopedia of Type Strains, Phase III (KMG-III): the genomes of soil and plant-associated and newly described type strains.</title>
        <authorList>
            <person name="Whitman W."/>
        </authorList>
    </citation>
    <scope>NUCLEOTIDE SEQUENCE [LARGE SCALE GENOMIC DNA]</scope>
    <source>
        <strain evidence="2 3">CECT 8571</strain>
    </source>
</reference>
<protein>
    <recommendedName>
        <fullName evidence="4">SIR2-like domain-containing protein</fullName>
    </recommendedName>
</protein>
<feature type="transmembrane region" description="Helical" evidence="1">
    <location>
        <begin position="20"/>
        <end position="40"/>
    </location>
</feature>
<evidence type="ECO:0000256" key="1">
    <source>
        <dbReference type="SAM" id="Phobius"/>
    </source>
</evidence>
<organism evidence="2 3">
    <name type="scientific">Simiduia aestuariiviva</name>
    <dbReference type="NCBI Taxonomy" id="1510459"/>
    <lineage>
        <taxon>Bacteria</taxon>
        <taxon>Pseudomonadati</taxon>
        <taxon>Pseudomonadota</taxon>
        <taxon>Gammaproteobacteria</taxon>
        <taxon>Cellvibrionales</taxon>
        <taxon>Cellvibrionaceae</taxon>
        <taxon>Simiduia</taxon>
    </lineage>
</organism>